<keyword evidence="2" id="KW-1185">Reference proteome</keyword>
<dbReference type="RefSeq" id="WP_008938096.1">
    <property type="nucleotide sequence ID" value="NZ_APAT01000013.1"/>
</dbReference>
<dbReference type="PATRIC" id="fig|1288826.3.peg.913"/>
<dbReference type="NCBIfam" id="NF033487">
    <property type="entry name" value="Lacal_2735_fam"/>
    <property type="match status" value="1"/>
</dbReference>
<dbReference type="AlphaFoldDB" id="M7CSL7"/>
<protein>
    <recommendedName>
        <fullName evidence="3">Lacal_2735 family protein</fullName>
    </recommendedName>
</protein>
<accession>M7CSL7</accession>
<dbReference type="eggNOG" id="ENOG5033DVI">
    <property type="taxonomic scope" value="Bacteria"/>
</dbReference>
<gene>
    <name evidence="1" type="ORF">MSNKSG1_04706</name>
</gene>
<dbReference type="Proteomes" id="UP000011960">
    <property type="component" value="Unassembled WGS sequence"/>
</dbReference>
<name>M7CSL7_9GAMM</name>
<organism evidence="1 2">
    <name type="scientific">Marinobacter santoriniensis NKSG1</name>
    <dbReference type="NCBI Taxonomy" id="1288826"/>
    <lineage>
        <taxon>Bacteria</taxon>
        <taxon>Pseudomonadati</taxon>
        <taxon>Pseudomonadota</taxon>
        <taxon>Gammaproteobacteria</taxon>
        <taxon>Pseudomonadales</taxon>
        <taxon>Marinobacteraceae</taxon>
        <taxon>Marinobacter</taxon>
    </lineage>
</organism>
<reference evidence="1 2" key="1">
    <citation type="journal article" date="2013" name="Genome Announc.">
        <title>Genome Sequence of Hydrothermal Arsenic-Respiring Bacterium Marinobacter santoriniensis NKSG1T.</title>
        <authorList>
            <person name="Handley K.M."/>
            <person name="Upton M."/>
            <person name="Beatson S.A."/>
            <person name="Hery M."/>
            <person name="Lloyd J.R."/>
        </authorList>
    </citation>
    <scope>NUCLEOTIDE SEQUENCE [LARGE SCALE GENOMIC DNA]</scope>
    <source>
        <strain evidence="1 2">NKSG1</strain>
    </source>
</reference>
<dbReference type="OrthoDB" id="292170at2"/>
<dbReference type="STRING" id="1288826.MSNKSG1_04706"/>
<evidence type="ECO:0000313" key="2">
    <source>
        <dbReference type="Proteomes" id="UP000011960"/>
    </source>
</evidence>
<sequence>MFSLFKTDPTKKLKKEHALKLEQAMKAQRNGDIRSCSQLTLEADEIYKRIQEIEKASQV</sequence>
<comment type="caution">
    <text evidence="1">The sequence shown here is derived from an EMBL/GenBank/DDBJ whole genome shotgun (WGS) entry which is preliminary data.</text>
</comment>
<evidence type="ECO:0000313" key="1">
    <source>
        <dbReference type="EMBL" id="EMP56606.1"/>
    </source>
</evidence>
<dbReference type="InterPro" id="IPR045493">
    <property type="entry name" value="DUF6435"/>
</dbReference>
<dbReference type="EMBL" id="APAT01000013">
    <property type="protein sequence ID" value="EMP56606.1"/>
    <property type="molecule type" value="Genomic_DNA"/>
</dbReference>
<dbReference type="Pfam" id="PF20027">
    <property type="entry name" value="DUF6435"/>
    <property type="match status" value="1"/>
</dbReference>
<proteinExistence type="predicted"/>
<evidence type="ECO:0008006" key="3">
    <source>
        <dbReference type="Google" id="ProtNLM"/>
    </source>
</evidence>